<dbReference type="EMBL" id="KV878274">
    <property type="protein sequence ID" value="OJZ79719.1"/>
    <property type="molecule type" value="Genomic_DNA"/>
</dbReference>
<accession>A0A1M3SYY5</accession>
<keyword evidence="1" id="KW-0472">Membrane</keyword>
<reference evidence="3" key="1">
    <citation type="journal article" date="2017" name="Genome Biol.">
        <title>Comparative genomics reveals high biological diversity and specific adaptations in the industrially and medically important fungal genus Aspergillus.</title>
        <authorList>
            <person name="de Vries R.P."/>
            <person name="Riley R."/>
            <person name="Wiebenga A."/>
            <person name="Aguilar-Osorio G."/>
            <person name="Amillis S."/>
            <person name="Uchima C.A."/>
            <person name="Anderluh G."/>
            <person name="Asadollahi M."/>
            <person name="Askin M."/>
            <person name="Barry K."/>
            <person name="Battaglia E."/>
            <person name="Bayram O."/>
            <person name="Benocci T."/>
            <person name="Braus-Stromeyer S.A."/>
            <person name="Caldana C."/>
            <person name="Canovas D."/>
            <person name="Cerqueira G.C."/>
            <person name="Chen F."/>
            <person name="Chen W."/>
            <person name="Choi C."/>
            <person name="Clum A."/>
            <person name="Dos Santos R.A."/>
            <person name="Damasio A.R."/>
            <person name="Diallinas G."/>
            <person name="Emri T."/>
            <person name="Fekete E."/>
            <person name="Flipphi M."/>
            <person name="Freyberg S."/>
            <person name="Gallo A."/>
            <person name="Gournas C."/>
            <person name="Habgood R."/>
            <person name="Hainaut M."/>
            <person name="Harispe M.L."/>
            <person name="Henrissat B."/>
            <person name="Hilden K.S."/>
            <person name="Hope R."/>
            <person name="Hossain A."/>
            <person name="Karabika E."/>
            <person name="Karaffa L."/>
            <person name="Karanyi Z."/>
            <person name="Krasevec N."/>
            <person name="Kuo A."/>
            <person name="Kusch H."/>
            <person name="LaButti K."/>
            <person name="Lagendijk E.L."/>
            <person name="Lapidus A."/>
            <person name="Levasseur A."/>
            <person name="Lindquist E."/>
            <person name="Lipzen A."/>
            <person name="Logrieco A.F."/>
            <person name="MacCabe A."/>
            <person name="Maekelae M.R."/>
            <person name="Malavazi I."/>
            <person name="Melin P."/>
            <person name="Meyer V."/>
            <person name="Mielnichuk N."/>
            <person name="Miskei M."/>
            <person name="Molnar A.P."/>
            <person name="Mule G."/>
            <person name="Ngan C.Y."/>
            <person name="Orejas M."/>
            <person name="Orosz E."/>
            <person name="Ouedraogo J.P."/>
            <person name="Overkamp K.M."/>
            <person name="Park H.-S."/>
            <person name="Perrone G."/>
            <person name="Piumi F."/>
            <person name="Punt P.J."/>
            <person name="Ram A.F."/>
            <person name="Ramon A."/>
            <person name="Rauscher S."/>
            <person name="Record E."/>
            <person name="Riano-Pachon D.M."/>
            <person name="Robert V."/>
            <person name="Roehrig J."/>
            <person name="Ruller R."/>
            <person name="Salamov A."/>
            <person name="Salih N.S."/>
            <person name="Samson R.A."/>
            <person name="Sandor E."/>
            <person name="Sanguinetti M."/>
            <person name="Schuetze T."/>
            <person name="Sepcic K."/>
            <person name="Shelest E."/>
            <person name="Sherlock G."/>
            <person name="Sophianopoulou V."/>
            <person name="Squina F.M."/>
            <person name="Sun H."/>
            <person name="Susca A."/>
            <person name="Todd R.B."/>
            <person name="Tsang A."/>
            <person name="Unkles S.E."/>
            <person name="van de Wiele N."/>
            <person name="van Rossen-Uffink D."/>
            <person name="Oliveira J.V."/>
            <person name="Vesth T.C."/>
            <person name="Visser J."/>
            <person name="Yu J.-H."/>
            <person name="Zhou M."/>
            <person name="Andersen M.R."/>
            <person name="Archer D.B."/>
            <person name="Baker S.E."/>
            <person name="Benoit I."/>
            <person name="Brakhage A.A."/>
            <person name="Braus G.H."/>
            <person name="Fischer R."/>
            <person name="Frisvad J.C."/>
            <person name="Goldman G.H."/>
            <person name="Houbraken J."/>
            <person name="Oakley B."/>
            <person name="Pocsi I."/>
            <person name="Scazzocchio C."/>
            <person name="Seiboth B."/>
            <person name="vanKuyk P.A."/>
            <person name="Wortman J."/>
            <person name="Dyer P.S."/>
            <person name="Grigoriev I.V."/>
        </authorList>
    </citation>
    <scope>NUCLEOTIDE SEQUENCE [LARGE SCALE GENOMIC DNA]</scope>
    <source>
        <strain evidence="3">CBS 106.47</strain>
    </source>
</reference>
<evidence type="ECO:0000313" key="3">
    <source>
        <dbReference type="Proteomes" id="UP000184063"/>
    </source>
</evidence>
<name>A0A1M3SYY5_ASPLC</name>
<gene>
    <name evidence="2" type="ORF">ASPFODRAFT_213126</name>
</gene>
<proteinExistence type="predicted"/>
<protein>
    <submittedName>
        <fullName evidence="2">Uncharacterized protein</fullName>
    </submittedName>
</protein>
<keyword evidence="1" id="KW-0812">Transmembrane</keyword>
<organism evidence="2 3">
    <name type="scientific">Aspergillus luchuensis (strain CBS 106.47)</name>
    <dbReference type="NCBI Taxonomy" id="1137211"/>
    <lineage>
        <taxon>Eukaryota</taxon>
        <taxon>Fungi</taxon>
        <taxon>Dikarya</taxon>
        <taxon>Ascomycota</taxon>
        <taxon>Pezizomycotina</taxon>
        <taxon>Eurotiomycetes</taxon>
        <taxon>Eurotiomycetidae</taxon>
        <taxon>Eurotiales</taxon>
        <taxon>Aspergillaceae</taxon>
        <taxon>Aspergillus</taxon>
        <taxon>Aspergillus subgen. Circumdati</taxon>
    </lineage>
</organism>
<dbReference type="VEuPathDB" id="FungiDB:ASPFODRAFT_213126"/>
<evidence type="ECO:0000313" key="2">
    <source>
        <dbReference type="EMBL" id="OJZ79719.1"/>
    </source>
</evidence>
<keyword evidence="1" id="KW-1133">Transmembrane helix</keyword>
<evidence type="ECO:0000256" key="1">
    <source>
        <dbReference type="SAM" id="Phobius"/>
    </source>
</evidence>
<feature type="transmembrane region" description="Helical" evidence="1">
    <location>
        <begin position="48"/>
        <end position="67"/>
    </location>
</feature>
<dbReference type="Proteomes" id="UP000184063">
    <property type="component" value="Unassembled WGS sequence"/>
</dbReference>
<sequence>MAARGIRCCPSAMVANSKSSRRSPNTRVLLGRQGSGGLRKITSRSPDVLMFGVAPVAGSLVVALANGQFLRQAFLKRIWVSKGWEMLIDNWLPISRDDLSNLDYLDQITLEGGVCAQKILAPMRFR</sequence>
<dbReference type="AlphaFoldDB" id="A0A1M3SYY5"/>